<dbReference type="NCBIfam" id="TIGR04121">
    <property type="entry name" value="DEXH_lig_assoc"/>
    <property type="match status" value="1"/>
</dbReference>
<keyword evidence="10" id="KW-0175">Coiled coil</keyword>
<keyword evidence="7" id="KW-0234">DNA repair</keyword>
<dbReference type="InterPro" id="IPR014001">
    <property type="entry name" value="Helicase_ATP-bd"/>
</dbReference>
<evidence type="ECO:0000256" key="10">
    <source>
        <dbReference type="SAM" id="Coils"/>
    </source>
</evidence>
<dbReference type="GO" id="GO:0004386">
    <property type="term" value="F:helicase activity"/>
    <property type="evidence" value="ECO:0007669"/>
    <property type="project" value="UniProtKB-KW"/>
</dbReference>
<evidence type="ECO:0000256" key="5">
    <source>
        <dbReference type="ARBA" id="ARBA00022840"/>
    </source>
</evidence>
<sequence length="861" mass="95816">MNEAPPHHATLAQDWFARRGWQPFPFQQEVWQAVSQGESGLLHATTGSGKTYAVWLGAMQRFASHSTGNDKPAPLTVLWITPMRALAADTARALQAPVDELGINCSIGLRTGDTGSAERARQGRRLPSALVTTPESLTLLLTRADAQQAFGQLRMVIVDEWHELLGNKRGVQLQLALARLRHWMPELIVWGLSATLGNLEHARDVLLYPAKGRLVQGRIDKPLVVDSLLPPSIERFPWAGHLGLRMLPQVVEEIESAATSLVFTNTRSQAERWYQALLEARPDWAGLIALHHGSLAREVRDWVELGLKQGALKAVVCTSSLDLGVDFLPVERVLQIGSPKGVARLMQRAGRSGHAPGRTSRVTLVPTHSLEVIEAAAAQVAVAERRVEAREAPQQPLDVLVQHLVSMALSGGFRPPELLAEIRQTWSYRDLSENQWQWALAFVRHGGESLTAYPDYQRVEPDENGLWKVPSRRVAMRHRMIIGTIVSDASLTVKFWARGGSGRSLGSVEEGFIARLRPGDCFLFAGRLLELVRVENMTVYVNRATSKKAAVPRWNGGRMPLSSELADAVVEQLGAASRGHFDSAELRLVQPLLQVQMSWSALPSETTLLAEVMKSREGWHLFLYPFAGRHVHLGLASLLAWRMGQHQPLTFSIAVNDYGLELLSATEVDWLSWLTTDLFSADNLLHDVLASLNAGELARRRFREIARIAGLVFSGYPGAQKSARQLQASSGLFFDVFRQYDPANLLLTQAEEEVLRQELEVGRLEQTLARLQRRQLDVHQVKRTAPLAFPLMVERFRESMSSERLADRIRRMVAELDKAAGPGGYQPERNAAIAVEKETRPARKPRPRKDGTPKPRKETGR</sequence>
<keyword evidence="8" id="KW-0413">Isomerase</keyword>
<dbReference type="GO" id="GO:0005524">
    <property type="term" value="F:ATP binding"/>
    <property type="evidence" value="ECO:0007669"/>
    <property type="project" value="UniProtKB-KW"/>
</dbReference>
<keyword evidence="15" id="KW-1185">Reference proteome</keyword>
<feature type="domain" description="Helicase ATP-binding" evidence="12">
    <location>
        <begin position="31"/>
        <end position="198"/>
    </location>
</feature>
<dbReference type="Pfam" id="PF08494">
    <property type="entry name" value="DEAD_assoc"/>
    <property type="match status" value="1"/>
</dbReference>
<dbReference type="InterPro" id="IPR001650">
    <property type="entry name" value="Helicase_C-like"/>
</dbReference>
<dbReference type="PROSITE" id="PS51192">
    <property type="entry name" value="HELICASE_ATP_BIND_1"/>
    <property type="match status" value="1"/>
</dbReference>
<keyword evidence="2" id="KW-0227">DNA damage</keyword>
<dbReference type="PANTHER" id="PTHR47962">
    <property type="entry name" value="ATP-DEPENDENT HELICASE LHR-RELATED-RELATED"/>
    <property type="match status" value="1"/>
</dbReference>
<dbReference type="Gene3D" id="3.40.50.300">
    <property type="entry name" value="P-loop containing nucleotide triphosphate hydrolases"/>
    <property type="match status" value="2"/>
</dbReference>
<feature type="compositionally biased region" description="Basic and acidic residues" evidence="11">
    <location>
        <begin position="848"/>
        <end position="861"/>
    </location>
</feature>
<evidence type="ECO:0000313" key="14">
    <source>
        <dbReference type="EMBL" id="CDZ93742.1"/>
    </source>
</evidence>
<dbReference type="PIRSF" id="PIRSF037307">
    <property type="entry name" value="Lhr-like_helic_prd"/>
    <property type="match status" value="1"/>
</dbReference>
<dbReference type="CDD" id="cd18796">
    <property type="entry name" value="SF2_C_LHR"/>
    <property type="match status" value="1"/>
</dbReference>
<evidence type="ECO:0000256" key="6">
    <source>
        <dbReference type="ARBA" id="ARBA00023125"/>
    </source>
</evidence>
<dbReference type="InterPro" id="IPR027417">
    <property type="entry name" value="P-loop_NTPase"/>
</dbReference>
<evidence type="ECO:0000313" key="15">
    <source>
        <dbReference type="Proteomes" id="UP000053902"/>
    </source>
</evidence>
<evidence type="ECO:0000256" key="3">
    <source>
        <dbReference type="ARBA" id="ARBA00022801"/>
    </source>
</evidence>
<comment type="similarity">
    <text evidence="9">Belongs to the Lhr helicase family. Lhr-Core subfamily.</text>
</comment>
<dbReference type="OrthoDB" id="9815222at2"/>
<evidence type="ECO:0000256" key="9">
    <source>
        <dbReference type="ARBA" id="ARBA00093467"/>
    </source>
</evidence>
<keyword evidence="6" id="KW-0238">DNA-binding</keyword>
<dbReference type="InterPro" id="IPR052511">
    <property type="entry name" value="ATP-dep_Helicase"/>
</dbReference>
<dbReference type="RefSeq" id="WP_037022806.1">
    <property type="nucleotide sequence ID" value="NZ_CCSF01000001.1"/>
</dbReference>
<dbReference type="HOGENOM" id="CLU_002025_0_1_6"/>
<feature type="coiled-coil region" evidence="10">
    <location>
        <begin position="747"/>
        <end position="774"/>
    </location>
</feature>
<dbReference type="eggNOG" id="COG1201">
    <property type="taxonomic scope" value="Bacteria"/>
</dbReference>
<dbReference type="PANTHER" id="PTHR47962:SF3">
    <property type="entry name" value="LARGE ATP-DEPENDENT HELICASE-RELATED PROTEIN"/>
    <property type="match status" value="1"/>
</dbReference>
<dbReference type="Pfam" id="PF00271">
    <property type="entry name" value="Helicase_C"/>
    <property type="match status" value="1"/>
</dbReference>
<dbReference type="InterPro" id="IPR045628">
    <property type="entry name" value="Lhr_WH_dom"/>
</dbReference>
<dbReference type="InterPro" id="IPR011545">
    <property type="entry name" value="DEAD/DEAH_box_helicase_dom"/>
</dbReference>
<evidence type="ECO:0000256" key="1">
    <source>
        <dbReference type="ARBA" id="ARBA00022741"/>
    </source>
</evidence>
<dbReference type="AlphaFoldDB" id="A0A078LTS2"/>
<dbReference type="GO" id="GO:0003677">
    <property type="term" value="F:DNA binding"/>
    <property type="evidence" value="ECO:0007669"/>
    <property type="project" value="UniProtKB-KW"/>
</dbReference>
<dbReference type="SMART" id="SM00490">
    <property type="entry name" value="HELICc"/>
    <property type="match status" value="1"/>
</dbReference>
<gene>
    <name evidence="14" type="ORF">BN1079_01040</name>
</gene>
<evidence type="ECO:0000256" key="4">
    <source>
        <dbReference type="ARBA" id="ARBA00022806"/>
    </source>
</evidence>
<keyword evidence="1" id="KW-0547">Nucleotide-binding</keyword>
<evidence type="ECO:0000256" key="7">
    <source>
        <dbReference type="ARBA" id="ARBA00023204"/>
    </source>
</evidence>
<dbReference type="InterPro" id="IPR026362">
    <property type="entry name" value="DEXH_lig_assoc"/>
</dbReference>
<dbReference type="InterPro" id="IPR013701">
    <property type="entry name" value="Lhr-like_DEAD/DEAH_assoc"/>
</dbReference>
<proteinExistence type="inferred from homology"/>
<keyword evidence="3" id="KW-0378">Hydrolase</keyword>
<protein>
    <submittedName>
        <fullName evidence="14">DEAD/DEAH box helicase</fullName>
    </submittedName>
</protein>
<evidence type="ECO:0000259" key="13">
    <source>
        <dbReference type="PROSITE" id="PS51194"/>
    </source>
</evidence>
<evidence type="ECO:0000256" key="2">
    <source>
        <dbReference type="ARBA" id="ARBA00022763"/>
    </source>
</evidence>
<feature type="region of interest" description="Disordered" evidence="11">
    <location>
        <begin position="818"/>
        <end position="861"/>
    </location>
</feature>
<accession>A0A078LTS2</accession>
<feature type="domain" description="Helicase C-terminal" evidence="13">
    <location>
        <begin position="246"/>
        <end position="408"/>
    </location>
</feature>
<organism evidence="14 15">
    <name type="scientific">Pseudomonas saudiphocaensis</name>
    <dbReference type="NCBI Taxonomy" id="1499686"/>
    <lineage>
        <taxon>Bacteria</taxon>
        <taxon>Pseudomonadati</taxon>
        <taxon>Pseudomonadota</taxon>
        <taxon>Gammaproteobacteria</taxon>
        <taxon>Pseudomonadales</taxon>
        <taxon>Pseudomonadaceae</taxon>
        <taxon>Pseudomonas</taxon>
    </lineage>
</organism>
<dbReference type="EMBL" id="CCSF01000001">
    <property type="protein sequence ID" value="CDZ93742.1"/>
    <property type="molecule type" value="Genomic_DNA"/>
</dbReference>
<dbReference type="GO" id="GO:0016887">
    <property type="term" value="F:ATP hydrolysis activity"/>
    <property type="evidence" value="ECO:0007669"/>
    <property type="project" value="TreeGrafter"/>
</dbReference>
<dbReference type="Pfam" id="PF19306">
    <property type="entry name" value="WHD_Lhr"/>
    <property type="match status" value="1"/>
</dbReference>
<dbReference type="SUPFAM" id="SSF52540">
    <property type="entry name" value="P-loop containing nucleoside triphosphate hydrolases"/>
    <property type="match status" value="1"/>
</dbReference>
<reference evidence="14 15" key="1">
    <citation type="submission" date="2014-07" db="EMBL/GenBank/DDBJ databases">
        <authorList>
            <person name="Urmite Genomes Urmite Genomes"/>
        </authorList>
    </citation>
    <scope>NUCLEOTIDE SEQUENCE [LARGE SCALE GENOMIC DNA]</scope>
    <source>
        <strain evidence="14 15">20_BN</strain>
    </source>
</reference>
<name>A0A078LTS2_9PSED</name>
<keyword evidence="5" id="KW-0067">ATP-binding</keyword>
<dbReference type="Pfam" id="PF00270">
    <property type="entry name" value="DEAD"/>
    <property type="match status" value="1"/>
</dbReference>
<dbReference type="Proteomes" id="UP000053902">
    <property type="component" value="Unassembled WGS sequence"/>
</dbReference>
<dbReference type="PROSITE" id="PS51194">
    <property type="entry name" value="HELICASE_CTER"/>
    <property type="match status" value="1"/>
</dbReference>
<dbReference type="InterPro" id="IPR017170">
    <property type="entry name" value="Lhr-like"/>
</dbReference>
<dbReference type="STRING" id="1499686.BN1079_01040"/>
<evidence type="ECO:0000256" key="8">
    <source>
        <dbReference type="ARBA" id="ARBA00023235"/>
    </source>
</evidence>
<keyword evidence="4 14" id="KW-0347">Helicase</keyword>
<dbReference type="SMART" id="SM00487">
    <property type="entry name" value="DEXDc"/>
    <property type="match status" value="1"/>
</dbReference>
<evidence type="ECO:0000256" key="11">
    <source>
        <dbReference type="SAM" id="MobiDB-lite"/>
    </source>
</evidence>
<dbReference type="GO" id="GO:0006281">
    <property type="term" value="P:DNA repair"/>
    <property type="evidence" value="ECO:0007669"/>
    <property type="project" value="UniProtKB-KW"/>
</dbReference>
<evidence type="ECO:0000259" key="12">
    <source>
        <dbReference type="PROSITE" id="PS51192"/>
    </source>
</evidence>